<protein>
    <recommendedName>
        <fullName evidence="2">Myb/SANT-like DNA-binding domain-containing protein</fullName>
    </recommendedName>
</protein>
<feature type="region of interest" description="Disordered" evidence="1">
    <location>
        <begin position="80"/>
        <end position="120"/>
    </location>
</feature>
<evidence type="ECO:0000256" key="1">
    <source>
        <dbReference type="SAM" id="MobiDB-lite"/>
    </source>
</evidence>
<dbReference type="InterPro" id="IPR044822">
    <property type="entry name" value="Myb_DNA-bind_4"/>
</dbReference>
<sequence>MKKKGLWANIRDNFLKEGYEVTEEVLDRKFRNLKKTYTGIKDATNRTGRGRISWEHYDSFEDLFREDKCVNVPRTISSIAPLSHQSEGTSQTTEGTSQTTEGTSQTTEGRGAENTFMKSPSAYKMSTLFRQRQKQLELEQKRVTEITLLRKAIEEGNVIQKERNEILKLLLTKNKI</sequence>
<dbReference type="EMBL" id="JAVRBK010000004">
    <property type="protein sequence ID" value="KAK5645030.1"/>
    <property type="molecule type" value="Genomic_DNA"/>
</dbReference>
<dbReference type="AlphaFoldDB" id="A0AAN7VB20"/>
<organism evidence="3 4">
    <name type="scientific">Pyrocoelia pectoralis</name>
    <dbReference type="NCBI Taxonomy" id="417401"/>
    <lineage>
        <taxon>Eukaryota</taxon>
        <taxon>Metazoa</taxon>
        <taxon>Ecdysozoa</taxon>
        <taxon>Arthropoda</taxon>
        <taxon>Hexapoda</taxon>
        <taxon>Insecta</taxon>
        <taxon>Pterygota</taxon>
        <taxon>Neoptera</taxon>
        <taxon>Endopterygota</taxon>
        <taxon>Coleoptera</taxon>
        <taxon>Polyphaga</taxon>
        <taxon>Elateriformia</taxon>
        <taxon>Elateroidea</taxon>
        <taxon>Lampyridae</taxon>
        <taxon>Lampyrinae</taxon>
        <taxon>Pyrocoelia</taxon>
    </lineage>
</organism>
<feature type="domain" description="Myb/SANT-like DNA-binding" evidence="2">
    <location>
        <begin position="2"/>
        <end position="62"/>
    </location>
</feature>
<proteinExistence type="predicted"/>
<comment type="caution">
    <text evidence="3">The sequence shown here is derived from an EMBL/GenBank/DDBJ whole genome shotgun (WGS) entry which is preliminary data.</text>
</comment>
<keyword evidence="4" id="KW-1185">Reference proteome</keyword>
<accession>A0AAN7VB20</accession>
<dbReference type="Pfam" id="PF13837">
    <property type="entry name" value="Myb_DNA-bind_4"/>
    <property type="match status" value="1"/>
</dbReference>
<gene>
    <name evidence="3" type="ORF">RI129_006330</name>
</gene>
<evidence type="ECO:0000259" key="2">
    <source>
        <dbReference type="Pfam" id="PF13837"/>
    </source>
</evidence>
<dbReference type="Proteomes" id="UP001329430">
    <property type="component" value="Chromosome 4"/>
</dbReference>
<feature type="compositionally biased region" description="Low complexity" evidence="1">
    <location>
        <begin position="85"/>
        <end position="109"/>
    </location>
</feature>
<reference evidence="3 4" key="1">
    <citation type="journal article" date="2024" name="Insects">
        <title>An Improved Chromosome-Level Genome Assembly of the Firefly Pyrocoelia pectoralis.</title>
        <authorList>
            <person name="Fu X."/>
            <person name="Meyer-Rochow V.B."/>
            <person name="Ballantyne L."/>
            <person name="Zhu X."/>
        </authorList>
    </citation>
    <scope>NUCLEOTIDE SEQUENCE [LARGE SCALE GENOMIC DNA]</scope>
    <source>
        <strain evidence="3">XCY_ONT2</strain>
    </source>
</reference>
<name>A0AAN7VB20_9COLE</name>
<evidence type="ECO:0000313" key="3">
    <source>
        <dbReference type="EMBL" id="KAK5645030.1"/>
    </source>
</evidence>
<evidence type="ECO:0000313" key="4">
    <source>
        <dbReference type="Proteomes" id="UP001329430"/>
    </source>
</evidence>